<dbReference type="Gene3D" id="3.40.50.280">
    <property type="entry name" value="Cobalamin-binding domain"/>
    <property type="match status" value="1"/>
</dbReference>
<keyword evidence="3" id="KW-0479">Metal-binding</keyword>
<keyword evidence="2" id="KW-0949">S-adenosyl-L-methionine</keyword>
<proteinExistence type="predicted"/>
<dbReference type="AlphaFoldDB" id="A0A9D1H496"/>
<dbReference type="GO" id="GO:0051539">
    <property type="term" value="F:4 iron, 4 sulfur cluster binding"/>
    <property type="evidence" value="ECO:0007669"/>
    <property type="project" value="UniProtKB-KW"/>
</dbReference>
<dbReference type="Pfam" id="PF04055">
    <property type="entry name" value="Radical_SAM"/>
    <property type="match status" value="1"/>
</dbReference>
<sequence length="569" mass="64983">MNKKTYLLVGVNAKYIHTSLSVRTLYAYVNDASLSWCEYTINEDAGGVCADIYGRGAGVVLFSCYIWNIEFIIKTARRLKQVSPDTTIIFGGPEVSYSDEEYMERYDFIDAVIRGEGEETLRRIVETGTLNHRGVTYRNGDNKIIYCPQRDVIDDLSSVPFPYTEEDIERNKDKLIYYESSRGCPFGCAYCLSSADKLLRFRSLELVFKELDFFIEHNVKIVKFTDRTFNADKKRACEIIRFLISRKPETTFHFEAAADLITPEMLTLLKTAPKGLFQLEIGVQSTNEKTLAAINRKADIKRIASVVREIGACGNIHTHLDLIAGLPYEDYKSFKKSFNDVFNMRPDVIQLGFLKLLSGTEIKKEPAVYTSEPPYEVLKTPYISYAELMDLKRVEDIVEKYYNSAAFKRSVNELIGLFPSPFDFFDALAEFYAQNGLDRIGISRDSLYAILLDFAGTLNAESASGLSGTIKSKGTLNPGYFKELLLADYLENNKPRTPSWAAREPVTKERFDILTENFIAKNLPEYAGMSAKEIIKRVHFERFYYPERIMLFDNAGKRIIEVKKENDNI</sequence>
<evidence type="ECO:0000313" key="9">
    <source>
        <dbReference type="Proteomes" id="UP000824165"/>
    </source>
</evidence>
<dbReference type="Pfam" id="PF13311">
    <property type="entry name" value="DUF4080"/>
    <property type="match status" value="1"/>
</dbReference>
<dbReference type="GO" id="GO:0003824">
    <property type="term" value="F:catalytic activity"/>
    <property type="evidence" value="ECO:0007669"/>
    <property type="project" value="InterPro"/>
</dbReference>
<dbReference type="SFLD" id="SFLDG01123">
    <property type="entry name" value="methyltransferase_(Class_B)"/>
    <property type="match status" value="1"/>
</dbReference>
<name>A0A9D1H496_9FIRM</name>
<evidence type="ECO:0000313" key="8">
    <source>
        <dbReference type="EMBL" id="HIT86008.1"/>
    </source>
</evidence>
<dbReference type="InterPro" id="IPR051198">
    <property type="entry name" value="BchE-like"/>
</dbReference>
<dbReference type="InterPro" id="IPR006638">
    <property type="entry name" value="Elp3/MiaA/NifB-like_rSAM"/>
</dbReference>
<dbReference type="CDD" id="cd02068">
    <property type="entry name" value="radical_SAM_B12_BD"/>
    <property type="match status" value="1"/>
</dbReference>
<keyword evidence="5" id="KW-0411">Iron-sulfur</keyword>
<feature type="domain" description="B12-binding" evidence="6">
    <location>
        <begin position="4"/>
        <end position="135"/>
    </location>
</feature>
<dbReference type="EMBL" id="DVLU01000097">
    <property type="protein sequence ID" value="HIT86008.1"/>
    <property type="molecule type" value="Genomic_DNA"/>
</dbReference>
<dbReference type="InterPro" id="IPR007197">
    <property type="entry name" value="rSAM"/>
</dbReference>
<evidence type="ECO:0000256" key="4">
    <source>
        <dbReference type="ARBA" id="ARBA00023004"/>
    </source>
</evidence>
<dbReference type="PROSITE" id="PS51332">
    <property type="entry name" value="B12_BINDING"/>
    <property type="match status" value="1"/>
</dbReference>
<dbReference type="InterPro" id="IPR034466">
    <property type="entry name" value="Methyltransferase_Class_B"/>
</dbReference>
<dbReference type="GO" id="GO:0046872">
    <property type="term" value="F:metal ion binding"/>
    <property type="evidence" value="ECO:0007669"/>
    <property type="project" value="UniProtKB-KW"/>
</dbReference>
<evidence type="ECO:0000256" key="2">
    <source>
        <dbReference type="ARBA" id="ARBA00022691"/>
    </source>
</evidence>
<dbReference type="SMART" id="SM00729">
    <property type="entry name" value="Elp3"/>
    <property type="match status" value="1"/>
</dbReference>
<gene>
    <name evidence="8" type="ORF">IAA60_08940</name>
</gene>
<dbReference type="Pfam" id="PF02310">
    <property type="entry name" value="B12-binding"/>
    <property type="match status" value="1"/>
</dbReference>
<dbReference type="CDD" id="cd01335">
    <property type="entry name" value="Radical_SAM"/>
    <property type="match status" value="1"/>
</dbReference>
<dbReference type="InterPro" id="IPR025288">
    <property type="entry name" value="DUF4080"/>
</dbReference>
<evidence type="ECO:0000259" key="7">
    <source>
        <dbReference type="PROSITE" id="PS51918"/>
    </source>
</evidence>
<dbReference type="SFLD" id="SFLDS00029">
    <property type="entry name" value="Radical_SAM"/>
    <property type="match status" value="1"/>
</dbReference>
<dbReference type="InterPro" id="IPR006158">
    <property type="entry name" value="Cobalamin-bd"/>
</dbReference>
<dbReference type="PROSITE" id="PS51918">
    <property type="entry name" value="RADICAL_SAM"/>
    <property type="match status" value="1"/>
</dbReference>
<dbReference type="InterPro" id="IPR058240">
    <property type="entry name" value="rSAM_sf"/>
</dbReference>
<feature type="domain" description="Radical SAM core" evidence="7">
    <location>
        <begin position="170"/>
        <end position="388"/>
    </location>
</feature>
<protein>
    <submittedName>
        <fullName evidence="8">B12-binding domain-containing radical SAM protein</fullName>
    </submittedName>
</protein>
<evidence type="ECO:0000256" key="5">
    <source>
        <dbReference type="ARBA" id="ARBA00023014"/>
    </source>
</evidence>
<dbReference type="SFLD" id="SFLDG01082">
    <property type="entry name" value="B12-binding_domain_containing"/>
    <property type="match status" value="1"/>
</dbReference>
<dbReference type="SUPFAM" id="SSF102114">
    <property type="entry name" value="Radical SAM enzymes"/>
    <property type="match status" value="1"/>
</dbReference>
<accession>A0A9D1H496</accession>
<dbReference type="Gene3D" id="3.80.30.20">
    <property type="entry name" value="tm_1862 like domain"/>
    <property type="match status" value="1"/>
</dbReference>
<comment type="caution">
    <text evidence="8">The sequence shown here is derived from an EMBL/GenBank/DDBJ whole genome shotgun (WGS) entry which is preliminary data.</text>
</comment>
<dbReference type="InterPro" id="IPR023404">
    <property type="entry name" value="rSAM_horseshoe"/>
</dbReference>
<comment type="cofactor">
    <cofactor evidence="1">
        <name>[4Fe-4S] cluster</name>
        <dbReference type="ChEBI" id="CHEBI:49883"/>
    </cofactor>
</comment>
<reference evidence="8" key="2">
    <citation type="journal article" date="2021" name="PeerJ">
        <title>Extensive microbial diversity within the chicken gut microbiome revealed by metagenomics and culture.</title>
        <authorList>
            <person name="Gilroy R."/>
            <person name="Ravi A."/>
            <person name="Getino M."/>
            <person name="Pursley I."/>
            <person name="Horton D.L."/>
            <person name="Alikhan N.F."/>
            <person name="Baker D."/>
            <person name="Gharbi K."/>
            <person name="Hall N."/>
            <person name="Watson M."/>
            <person name="Adriaenssens E.M."/>
            <person name="Foster-Nyarko E."/>
            <person name="Jarju S."/>
            <person name="Secka A."/>
            <person name="Antonio M."/>
            <person name="Oren A."/>
            <person name="Chaudhuri R.R."/>
            <person name="La Ragione R."/>
            <person name="Hildebrand F."/>
            <person name="Pallen M.J."/>
        </authorList>
    </citation>
    <scope>NUCLEOTIDE SEQUENCE</scope>
    <source>
        <strain evidence="8">CHK181-108</strain>
    </source>
</reference>
<keyword evidence="4" id="KW-0408">Iron</keyword>
<dbReference type="GO" id="GO:0005829">
    <property type="term" value="C:cytosol"/>
    <property type="evidence" value="ECO:0007669"/>
    <property type="project" value="TreeGrafter"/>
</dbReference>
<dbReference type="GO" id="GO:0031419">
    <property type="term" value="F:cobalamin binding"/>
    <property type="evidence" value="ECO:0007669"/>
    <property type="project" value="InterPro"/>
</dbReference>
<organism evidence="8 9">
    <name type="scientific">Candidatus Ornithomonoglobus intestinigallinarum</name>
    <dbReference type="NCBI Taxonomy" id="2840894"/>
    <lineage>
        <taxon>Bacteria</taxon>
        <taxon>Bacillati</taxon>
        <taxon>Bacillota</taxon>
        <taxon>Clostridia</taxon>
        <taxon>Candidatus Ornithomonoglobus</taxon>
    </lineage>
</organism>
<evidence type="ECO:0000259" key="6">
    <source>
        <dbReference type="PROSITE" id="PS51332"/>
    </source>
</evidence>
<dbReference type="PANTHER" id="PTHR43409:SF16">
    <property type="entry name" value="SLR0320 PROTEIN"/>
    <property type="match status" value="1"/>
</dbReference>
<evidence type="ECO:0000256" key="3">
    <source>
        <dbReference type="ARBA" id="ARBA00022723"/>
    </source>
</evidence>
<dbReference type="PANTHER" id="PTHR43409">
    <property type="entry name" value="ANAEROBIC MAGNESIUM-PROTOPORPHYRIN IX MONOMETHYL ESTER CYCLASE-RELATED"/>
    <property type="match status" value="1"/>
</dbReference>
<dbReference type="Proteomes" id="UP000824165">
    <property type="component" value="Unassembled WGS sequence"/>
</dbReference>
<evidence type="ECO:0000256" key="1">
    <source>
        <dbReference type="ARBA" id="ARBA00001966"/>
    </source>
</evidence>
<reference evidence="8" key="1">
    <citation type="submission" date="2020-10" db="EMBL/GenBank/DDBJ databases">
        <authorList>
            <person name="Gilroy R."/>
        </authorList>
    </citation>
    <scope>NUCLEOTIDE SEQUENCE</scope>
    <source>
        <strain evidence="8">CHK181-108</strain>
    </source>
</reference>